<sequence>MVDQFTVQSKKCHQKDTEGCWIRFDLDQLFGEDHYKANILKQRDCRSPPQCHSYHRGSIASVCSHWHPDADAHQATHLHEDIKEFRKFENEKKKSKWAEADNPLFQTATTTVSNPTFTGE</sequence>
<dbReference type="Proteomes" id="UP001057452">
    <property type="component" value="Chromosome 17"/>
</dbReference>
<proteinExistence type="predicted"/>
<keyword evidence="2" id="KW-1185">Reference proteome</keyword>
<protein>
    <submittedName>
        <fullName evidence="1">Uncharacterized protein</fullName>
    </submittedName>
</protein>
<evidence type="ECO:0000313" key="1">
    <source>
        <dbReference type="EMBL" id="KAI4809050.1"/>
    </source>
</evidence>
<organism evidence="1 2">
    <name type="scientific">Chaenocephalus aceratus</name>
    <name type="common">Blackfin icefish</name>
    <name type="synonym">Chaenichthys aceratus</name>
    <dbReference type="NCBI Taxonomy" id="36190"/>
    <lineage>
        <taxon>Eukaryota</taxon>
        <taxon>Metazoa</taxon>
        <taxon>Chordata</taxon>
        <taxon>Craniata</taxon>
        <taxon>Vertebrata</taxon>
        <taxon>Euteleostomi</taxon>
        <taxon>Actinopterygii</taxon>
        <taxon>Neopterygii</taxon>
        <taxon>Teleostei</taxon>
        <taxon>Neoteleostei</taxon>
        <taxon>Acanthomorphata</taxon>
        <taxon>Eupercaria</taxon>
        <taxon>Perciformes</taxon>
        <taxon>Notothenioidei</taxon>
        <taxon>Channichthyidae</taxon>
        <taxon>Chaenocephalus</taxon>
    </lineage>
</organism>
<evidence type="ECO:0000313" key="2">
    <source>
        <dbReference type="Proteomes" id="UP001057452"/>
    </source>
</evidence>
<accession>A0ACB9W7R7</accession>
<reference evidence="1" key="1">
    <citation type="submission" date="2022-05" db="EMBL/GenBank/DDBJ databases">
        <title>Chromosome-level genome of Chaenocephalus aceratus.</title>
        <authorList>
            <person name="Park H."/>
        </authorList>
    </citation>
    <scope>NUCLEOTIDE SEQUENCE</scope>
    <source>
        <strain evidence="1">KU_202001</strain>
    </source>
</reference>
<name>A0ACB9W7R7_CHAAC</name>
<dbReference type="EMBL" id="CM043801">
    <property type="protein sequence ID" value="KAI4809050.1"/>
    <property type="molecule type" value="Genomic_DNA"/>
</dbReference>
<comment type="caution">
    <text evidence="1">The sequence shown here is derived from an EMBL/GenBank/DDBJ whole genome shotgun (WGS) entry which is preliminary data.</text>
</comment>
<gene>
    <name evidence="1" type="ORF">KUCAC02_017965</name>
</gene>